<accession>A0A1H1TB66</accession>
<dbReference type="PANTHER" id="PTHR35337:SF1">
    <property type="entry name" value="SLR1478 PROTEIN"/>
    <property type="match status" value="1"/>
</dbReference>
<organism evidence="2 3">
    <name type="scientific">Nocardioides scoriae</name>
    <dbReference type="NCBI Taxonomy" id="642780"/>
    <lineage>
        <taxon>Bacteria</taxon>
        <taxon>Bacillati</taxon>
        <taxon>Actinomycetota</taxon>
        <taxon>Actinomycetes</taxon>
        <taxon>Propionibacteriales</taxon>
        <taxon>Nocardioidaceae</taxon>
        <taxon>Nocardioides</taxon>
    </lineage>
</organism>
<proteinExistence type="predicted"/>
<evidence type="ECO:0000256" key="1">
    <source>
        <dbReference type="SAM" id="Phobius"/>
    </source>
</evidence>
<feature type="transmembrane region" description="Helical" evidence="1">
    <location>
        <begin position="101"/>
        <end position="121"/>
    </location>
</feature>
<keyword evidence="1" id="KW-0812">Transmembrane</keyword>
<dbReference type="PANTHER" id="PTHR35337">
    <property type="entry name" value="SLR1478 PROTEIN"/>
    <property type="match status" value="1"/>
</dbReference>
<dbReference type="EMBL" id="LT629757">
    <property type="protein sequence ID" value="SDS57555.1"/>
    <property type="molecule type" value="Genomic_DNA"/>
</dbReference>
<dbReference type="RefSeq" id="WP_091729467.1">
    <property type="nucleotide sequence ID" value="NZ_LT629757.1"/>
</dbReference>
<dbReference type="STRING" id="642780.SAMN04488570_2188"/>
<keyword evidence="1" id="KW-0472">Membrane</keyword>
<protein>
    <submittedName>
        <fullName evidence="2">Uncharacterized membrane protein SpoIIM, required for sporulation</fullName>
    </submittedName>
</protein>
<dbReference type="OrthoDB" id="5243448at2"/>
<feature type="transmembrane region" description="Helical" evidence="1">
    <location>
        <begin position="165"/>
        <end position="185"/>
    </location>
</feature>
<name>A0A1H1TB66_9ACTN</name>
<feature type="transmembrane region" description="Helical" evidence="1">
    <location>
        <begin position="255"/>
        <end position="273"/>
    </location>
</feature>
<dbReference type="Pfam" id="PF01944">
    <property type="entry name" value="SpoIIM"/>
    <property type="match status" value="1"/>
</dbReference>
<keyword evidence="3" id="KW-1185">Reference proteome</keyword>
<dbReference type="AlphaFoldDB" id="A0A1H1TB66"/>
<keyword evidence="1" id="KW-1133">Transmembrane helix</keyword>
<feature type="transmembrane region" description="Helical" evidence="1">
    <location>
        <begin position="285"/>
        <end position="304"/>
    </location>
</feature>
<gene>
    <name evidence="2" type="ORF">SAMN04488570_2188</name>
</gene>
<evidence type="ECO:0000313" key="3">
    <source>
        <dbReference type="Proteomes" id="UP000198859"/>
    </source>
</evidence>
<dbReference type="InterPro" id="IPR002798">
    <property type="entry name" value="SpoIIM-like"/>
</dbReference>
<feature type="transmembrane region" description="Helical" evidence="1">
    <location>
        <begin position="217"/>
        <end position="235"/>
    </location>
</feature>
<sequence>MDLDAYVRQHGPTWERLDRLSRRRPRTGPEADALVELHQEVSTHLSVVRTTVPDPEVVAYLSALLARSRHRAAGTRTTAWSGVADFFGRRFPAALYATRRWWLTTMLLSYALTALMTWWLLANPQVEQGLLDPATVRRLVESDFEGYYSESAAGSFSAQVWTNNAWVAALCIALGVLGLPVLWLLLQNLLNLALVASLMIRYDRAGLFFGLITPHGLLELTAVFVAAGTGLRLCWSWVVPGDRPRVQSLAREGRAAGGIALGLVVVLLVSGVIEGFVTPSPLPTWARVAIGVVAEVAFLAYVWGPGRRAARAGHTGDLDASLLEDRVATAG</sequence>
<reference evidence="3" key="1">
    <citation type="submission" date="2016-10" db="EMBL/GenBank/DDBJ databases">
        <authorList>
            <person name="Varghese N."/>
            <person name="Submissions S."/>
        </authorList>
    </citation>
    <scope>NUCLEOTIDE SEQUENCE [LARGE SCALE GENOMIC DNA]</scope>
    <source>
        <strain evidence="3">DSM 22127</strain>
    </source>
</reference>
<evidence type="ECO:0000313" key="2">
    <source>
        <dbReference type="EMBL" id="SDS57555.1"/>
    </source>
</evidence>
<dbReference type="Proteomes" id="UP000198859">
    <property type="component" value="Chromosome I"/>
</dbReference>